<dbReference type="Proteomes" id="UP001195724">
    <property type="component" value="Unassembled WGS sequence"/>
</dbReference>
<gene>
    <name evidence="3" type="ORF">JOE68_005374</name>
</gene>
<comment type="caution">
    <text evidence="3">The sequence shown here is derived from an EMBL/GenBank/DDBJ whole genome shotgun (WGS) entry which is preliminary data.</text>
</comment>
<dbReference type="EC" id="2.7.9.2" evidence="3"/>
<evidence type="ECO:0000259" key="1">
    <source>
        <dbReference type="Pfam" id="PF00391"/>
    </source>
</evidence>
<dbReference type="Gene3D" id="3.30.1490.20">
    <property type="entry name" value="ATP-grasp fold, A domain"/>
    <property type="match status" value="2"/>
</dbReference>
<evidence type="ECO:0000313" key="4">
    <source>
        <dbReference type="Proteomes" id="UP001195724"/>
    </source>
</evidence>
<keyword evidence="4" id="KW-1185">Reference proteome</keyword>
<accession>A0ABS2SE36</accession>
<name>A0ABS2SE36_9PSEU</name>
<dbReference type="InterPro" id="IPR013815">
    <property type="entry name" value="ATP_grasp_subdomain_1"/>
</dbReference>
<dbReference type="SUPFAM" id="SSF52009">
    <property type="entry name" value="Phosphohistidine domain"/>
    <property type="match status" value="1"/>
</dbReference>
<dbReference type="Gene3D" id="3.50.30.10">
    <property type="entry name" value="Phosphohistidine domain"/>
    <property type="match status" value="1"/>
</dbReference>
<keyword evidence="3" id="KW-0670">Pyruvate</keyword>
<keyword evidence="3" id="KW-0808">Transferase</keyword>
<dbReference type="EMBL" id="JAFBCL010000001">
    <property type="protein sequence ID" value="MBM7814509.1"/>
    <property type="molecule type" value="Genomic_DNA"/>
</dbReference>
<dbReference type="PANTHER" id="PTHR43615">
    <property type="entry name" value="PHOSPHOENOLPYRUVATE SYNTHASE-RELATED"/>
    <property type="match status" value="1"/>
</dbReference>
<dbReference type="RefSeq" id="WP_204845117.1">
    <property type="nucleotide sequence ID" value="NZ_JAFBCL010000001.1"/>
</dbReference>
<organism evidence="3 4">
    <name type="scientific">Saccharothrix algeriensis</name>
    <dbReference type="NCBI Taxonomy" id="173560"/>
    <lineage>
        <taxon>Bacteria</taxon>
        <taxon>Bacillati</taxon>
        <taxon>Actinomycetota</taxon>
        <taxon>Actinomycetes</taxon>
        <taxon>Pseudonocardiales</taxon>
        <taxon>Pseudonocardiaceae</taxon>
        <taxon>Saccharothrix</taxon>
    </lineage>
</organism>
<dbReference type="InterPro" id="IPR002192">
    <property type="entry name" value="PPDK_AMP/ATP-bd"/>
</dbReference>
<dbReference type="PANTHER" id="PTHR43615:SF1">
    <property type="entry name" value="PPDK_N DOMAIN-CONTAINING PROTEIN"/>
    <property type="match status" value="1"/>
</dbReference>
<dbReference type="SUPFAM" id="SSF56059">
    <property type="entry name" value="Glutathione synthetase ATP-binding domain-like"/>
    <property type="match status" value="1"/>
</dbReference>
<evidence type="ECO:0000259" key="2">
    <source>
        <dbReference type="Pfam" id="PF01326"/>
    </source>
</evidence>
<reference evidence="3 4" key="1">
    <citation type="submission" date="2021-01" db="EMBL/GenBank/DDBJ databases">
        <title>Sequencing the genomes of 1000 actinobacteria strains.</title>
        <authorList>
            <person name="Klenk H.-P."/>
        </authorList>
    </citation>
    <scope>NUCLEOTIDE SEQUENCE [LARGE SCALE GENOMIC DNA]</scope>
    <source>
        <strain evidence="3 4">DSM 44581</strain>
    </source>
</reference>
<dbReference type="InterPro" id="IPR008279">
    <property type="entry name" value="PEP-util_enz_mobile_dom"/>
</dbReference>
<sequence>MTEYVSALRDATEQRDAGRKAARLAELVRAGFPVPDGVVITTEAFRASRAGTGLPTPTSAVADAVRRAVAALGAASLAVRSSSVDEDLDTESRAGAYTTVLNVTDVESVLEAVERCWASAGAGDAASPMAVLVQPMVPALAAGVAFTTDPVTGERDAVVIEAVRGLADSLVSGTVSPEEWRARPDGAPGRTVDKQVLTDGQAAQVAELARRVARWSGAPQDIEWALSADGVALLQARRITGPAAPAVEPVPPPPADPPPGAWFREDSHLGPFPWTPYSRALWTCRVPVLRQVCDDFGTFFEGIDIREFGGWEYLRLLPPGGRRTLALPTWAMRIAFRVLPRLRRRVRSSARAVGSDLAGRLLDRWHGEWRADLQRRIAALREVELTGLTDAELAAHVAATVALTAEGIRRHLNLHGAIAVSLAELSGTCEQLLGWPDSKVFELLSGLSPMSTEPVRELAALAAAPDDAAYATAFAEFLRGYGCRSLSHEVAKPNLEELPHLLDALVARQVEMVYEPVSTAEELTALRERTLEEARSLLRDPKDRARFDKDFERAARAYPLREDNVLPTIHAPLGVARRAALELGLRLAAQGLIDERDDVFFLEPALACAALTGREKRQAEVLRAKGERAWVLAHPGPPVLGGEPPPRVDAAPWHTRTVTNAFLWANSRQFGDPTGGGDGDGDTLTGVAASRGTYTGPARIVLDEKDFGRLLPGDVLVCSVTSPVWSVLFPVIGALVTDKGGLLSHPAIIAREHGIPAVVSTGQGTELLKDGQIVTVDGAAGAVHLGSTRTPVER</sequence>
<proteinExistence type="predicted"/>
<dbReference type="InterPro" id="IPR036637">
    <property type="entry name" value="Phosphohistidine_dom_sf"/>
</dbReference>
<feature type="domain" description="Pyruvate phosphate dikinase AMP/ATP-binding" evidence="2">
    <location>
        <begin position="60"/>
        <end position="182"/>
    </location>
</feature>
<feature type="domain" description="PEP-utilising enzyme mobile" evidence="1">
    <location>
        <begin position="712"/>
        <end position="781"/>
    </location>
</feature>
<dbReference type="InterPro" id="IPR051549">
    <property type="entry name" value="PEP_Utilizing_Enz"/>
</dbReference>
<evidence type="ECO:0000313" key="3">
    <source>
        <dbReference type="EMBL" id="MBM7814509.1"/>
    </source>
</evidence>
<protein>
    <submittedName>
        <fullName evidence="3">Pyruvate,water dikinase</fullName>
        <ecNumber evidence="3">2.7.9.2</ecNumber>
    </submittedName>
</protein>
<dbReference type="GO" id="GO:0008986">
    <property type="term" value="F:pyruvate, water dikinase activity"/>
    <property type="evidence" value="ECO:0007669"/>
    <property type="project" value="UniProtKB-EC"/>
</dbReference>
<dbReference type="Gene3D" id="3.30.470.20">
    <property type="entry name" value="ATP-grasp fold, B domain"/>
    <property type="match status" value="2"/>
</dbReference>
<dbReference type="Pfam" id="PF00391">
    <property type="entry name" value="PEP-utilizers"/>
    <property type="match status" value="1"/>
</dbReference>
<dbReference type="Pfam" id="PF01326">
    <property type="entry name" value="PPDK_N"/>
    <property type="match status" value="1"/>
</dbReference>